<dbReference type="RefSeq" id="WP_259292045.1">
    <property type="nucleotide sequence ID" value="NZ_JANUXW010000007.1"/>
</dbReference>
<dbReference type="EMBL" id="JANUXW010000007">
    <property type="protein sequence ID" value="MCS4534259.1"/>
    <property type="molecule type" value="Genomic_DNA"/>
</dbReference>
<protein>
    <submittedName>
        <fullName evidence="2">Uncharacterized protein</fullName>
    </submittedName>
</protein>
<evidence type="ECO:0000256" key="1">
    <source>
        <dbReference type="SAM" id="MobiDB-lite"/>
    </source>
</evidence>
<gene>
    <name evidence="2" type="ORF">NXS09_08100</name>
</gene>
<feature type="region of interest" description="Disordered" evidence="1">
    <location>
        <begin position="40"/>
        <end position="77"/>
    </location>
</feature>
<evidence type="ECO:0000313" key="3">
    <source>
        <dbReference type="Proteomes" id="UP001166947"/>
    </source>
</evidence>
<name>A0ABT2FDG6_9NEIS</name>
<evidence type="ECO:0000313" key="2">
    <source>
        <dbReference type="EMBL" id="MCS4534259.1"/>
    </source>
</evidence>
<proteinExistence type="predicted"/>
<feature type="compositionally biased region" description="Basic residues" evidence="1">
    <location>
        <begin position="59"/>
        <end position="77"/>
    </location>
</feature>
<sequence length="77" mass="8667">MSILKNIKAAAMYFVLMLLGNNPSDEQVAQAVTRLPNIRPLADYPRPNRQSGVAAAKRAAGKARRYRAHQRRKHKGR</sequence>
<comment type="caution">
    <text evidence="2">The sequence shown here is derived from an EMBL/GenBank/DDBJ whole genome shotgun (WGS) entry which is preliminary data.</text>
</comment>
<reference evidence="2" key="1">
    <citation type="submission" date="2022-08" db="EMBL/GenBank/DDBJ databases">
        <authorList>
            <person name="Volokhov D.V."/>
            <person name="Furtak V.A."/>
            <person name="Zagorodnyaya T.A."/>
        </authorList>
    </citation>
    <scope>NUCLEOTIDE SEQUENCE</scope>
    <source>
        <strain evidence="2">CSL10203-ORH2</strain>
    </source>
</reference>
<reference evidence="2" key="2">
    <citation type="journal article" date="2023" name="Curr. Microbiol.">
        <title>Neisseria montereyensis sp. nov., Isolated from Oropharynx of California Sea Lion (Zalophus californianus): Genomic, Phylogenetic, and Phenotypic Study.</title>
        <authorList>
            <person name="Volokhov D.V."/>
            <person name="Zagorodnyaya T.A."/>
            <person name="Furtak V.A."/>
            <person name="Nattanmai G."/>
            <person name="Randall L."/>
            <person name="Jose S."/>
            <person name="Gao Y."/>
            <person name="Gulland F.M."/>
            <person name="Eisenberg T."/>
            <person name="Delmonte P."/>
            <person name="Blom J."/>
            <person name="Mitchell K.K."/>
        </authorList>
    </citation>
    <scope>NUCLEOTIDE SEQUENCE</scope>
    <source>
        <strain evidence="2">CSL10203-ORH2</strain>
    </source>
</reference>
<accession>A0ABT2FDG6</accession>
<keyword evidence="3" id="KW-1185">Reference proteome</keyword>
<dbReference type="Proteomes" id="UP001166947">
    <property type="component" value="Unassembled WGS sequence"/>
</dbReference>
<organism evidence="2 3">
    <name type="scientific">Neisseria montereyensis</name>
    <dbReference type="NCBI Taxonomy" id="2973938"/>
    <lineage>
        <taxon>Bacteria</taxon>
        <taxon>Pseudomonadati</taxon>
        <taxon>Pseudomonadota</taxon>
        <taxon>Betaproteobacteria</taxon>
        <taxon>Neisseriales</taxon>
        <taxon>Neisseriaceae</taxon>
        <taxon>Neisseria</taxon>
    </lineage>
</organism>